<reference evidence="2" key="1">
    <citation type="journal article" date="2010" name="PLoS Negl. Trop. Dis.">
        <title>The genome sequence of Trypanosoma brucei gambiense, causative agent of chronic human african trypanosomiasis.</title>
        <authorList>
            <person name="Jackson A.P."/>
            <person name="Sanders M."/>
            <person name="Berry A."/>
            <person name="McQuillan J."/>
            <person name="Aslett M.A."/>
            <person name="Quail M.A."/>
            <person name="Chukualim B."/>
            <person name="Capewell P."/>
            <person name="MacLeod A."/>
            <person name="Melville S.E."/>
            <person name="Gibson W."/>
            <person name="Barry J.D."/>
            <person name="Berriman M."/>
            <person name="Hertz-Fowler C."/>
        </authorList>
    </citation>
    <scope>NUCLEOTIDE SEQUENCE [LARGE SCALE GENOMIC DNA]</scope>
    <source>
        <strain evidence="2">MHOM/CI/86/DAL972</strain>
    </source>
</reference>
<dbReference type="RefSeq" id="XP_011778356.1">
    <property type="nucleotide sequence ID" value="XM_011780054.1"/>
</dbReference>
<protein>
    <submittedName>
        <fullName evidence="1">T. brucei spp.-specific protein</fullName>
    </submittedName>
</protein>
<gene>
    <name evidence="1" type="ORF">TbgDal_X11870</name>
</gene>
<evidence type="ECO:0000313" key="1">
    <source>
        <dbReference type="EMBL" id="CBH16092.1"/>
    </source>
</evidence>
<organism evidence="1 2">
    <name type="scientific">Trypanosoma brucei gambiense (strain MHOM/CI/86/DAL972)</name>
    <dbReference type="NCBI Taxonomy" id="679716"/>
    <lineage>
        <taxon>Eukaryota</taxon>
        <taxon>Discoba</taxon>
        <taxon>Euglenozoa</taxon>
        <taxon>Kinetoplastea</taxon>
        <taxon>Metakinetoplastina</taxon>
        <taxon>Trypanosomatida</taxon>
        <taxon>Trypanosomatidae</taxon>
        <taxon>Trypanosoma</taxon>
    </lineage>
</organism>
<evidence type="ECO:0000313" key="2">
    <source>
        <dbReference type="Proteomes" id="UP000002316"/>
    </source>
</evidence>
<dbReference type="EMBL" id="FN554973">
    <property type="protein sequence ID" value="CBH16092.1"/>
    <property type="molecule type" value="Genomic_DNA"/>
</dbReference>
<dbReference type="Proteomes" id="UP000002316">
    <property type="component" value="Chromosome 10"/>
</dbReference>
<accession>D0A498</accession>
<dbReference type="AlphaFoldDB" id="D0A498"/>
<dbReference type="KEGG" id="tbg:TbgDal_X11870"/>
<dbReference type="GeneID" id="23864370"/>
<dbReference type="VEuPathDB" id="TriTrypDB:Tbg972.10.11870"/>
<sequence length="113" mass="12977">MCGCGCACERWCVAAIRMLERFPLFYHPLGELFFFFCHASHSLCGIRPPVYLLGILHYPLEHMGNQLRMHGRAHGFVHFPKLRVDGKTSCRIQSLFSPPPPQVSPLRRHSKCK</sequence>
<name>D0A498_TRYB9</name>
<proteinExistence type="predicted"/>